<feature type="transmembrane region" description="Helical" evidence="1">
    <location>
        <begin position="66"/>
        <end position="83"/>
    </location>
</feature>
<comment type="caution">
    <text evidence="2">The sequence shown here is derived from an EMBL/GenBank/DDBJ whole genome shotgun (WGS) entry which is preliminary data.</text>
</comment>
<gene>
    <name evidence="2" type="ORF">COY52_04545</name>
</gene>
<reference evidence="3" key="1">
    <citation type="submission" date="2017-09" db="EMBL/GenBank/DDBJ databases">
        <title>Depth-based differentiation of microbial function through sediment-hosted aquifers and enrichment of novel symbionts in the deep terrestrial subsurface.</title>
        <authorList>
            <person name="Probst A.J."/>
            <person name="Ladd B."/>
            <person name="Jarett J.K."/>
            <person name="Geller-Mcgrath D.E."/>
            <person name="Sieber C.M.K."/>
            <person name="Emerson J.B."/>
            <person name="Anantharaman K."/>
            <person name="Thomas B.C."/>
            <person name="Malmstrom R."/>
            <person name="Stieglmeier M."/>
            <person name="Klingl A."/>
            <person name="Woyke T."/>
            <person name="Ryan C.M."/>
            <person name="Banfield J.F."/>
        </authorList>
    </citation>
    <scope>NUCLEOTIDE SEQUENCE [LARGE SCALE GENOMIC DNA]</scope>
</reference>
<feature type="transmembrane region" description="Helical" evidence="1">
    <location>
        <begin position="36"/>
        <end position="57"/>
    </location>
</feature>
<proteinExistence type="predicted"/>
<evidence type="ECO:0000313" key="3">
    <source>
        <dbReference type="Proteomes" id="UP000229307"/>
    </source>
</evidence>
<dbReference type="Proteomes" id="UP000229307">
    <property type="component" value="Unassembled WGS sequence"/>
</dbReference>
<evidence type="ECO:0000256" key="1">
    <source>
        <dbReference type="SAM" id="Phobius"/>
    </source>
</evidence>
<evidence type="ECO:0000313" key="2">
    <source>
        <dbReference type="EMBL" id="PIZ17469.1"/>
    </source>
</evidence>
<dbReference type="EMBL" id="PFMR01000115">
    <property type="protein sequence ID" value="PIZ17469.1"/>
    <property type="molecule type" value="Genomic_DNA"/>
</dbReference>
<keyword evidence="1" id="KW-0472">Membrane</keyword>
<protein>
    <submittedName>
        <fullName evidence="2">Uncharacterized protein</fullName>
    </submittedName>
</protein>
<keyword evidence="1" id="KW-1133">Transmembrane helix</keyword>
<feature type="transmembrane region" description="Helical" evidence="1">
    <location>
        <begin position="7"/>
        <end position="24"/>
    </location>
</feature>
<keyword evidence="1" id="KW-0812">Transmembrane</keyword>
<name>A0A2M7SDA6_9BACT</name>
<sequence>MKKVKFIIIEIVSIIFALFNKIMFKDLGLKIPNIFIAITTIGFFIFFLAIPFLILFFKFPKRLDRIFAVIALIFLAVFVAILIDLFVAGPGHNYSYIPLLQNLYPFILFGTSIFVGAGIISYLSYKVKDSYEI</sequence>
<dbReference type="AlphaFoldDB" id="A0A2M7SDA6"/>
<organism evidence="2 3">
    <name type="scientific">Candidatus Desantisbacteria bacterium CG_4_10_14_0_8_um_filter_48_22</name>
    <dbReference type="NCBI Taxonomy" id="1974543"/>
    <lineage>
        <taxon>Bacteria</taxon>
        <taxon>Candidatus Desantisiibacteriota</taxon>
    </lineage>
</organism>
<accession>A0A2M7SDA6</accession>
<feature type="transmembrane region" description="Helical" evidence="1">
    <location>
        <begin position="103"/>
        <end position="125"/>
    </location>
</feature>